<comment type="caution">
    <text evidence="6">The sequence shown here is derived from an EMBL/GenBank/DDBJ whole genome shotgun (WGS) entry which is preliminary data.</text>
</comment>
<dbReference type="Gene3D" id="3.40.1410.10">
    <property type="entry name" value="Chorismate lyase-like"/>
    <property type="match status" value="1"/>
</dbReference>
<accession>A0ABQ4F461</accession>
<dbReference type="Pfam" id="PF00392">
    <property type="entry name" value="GntR"/>
    <property type="match status" value="1"/>
</dbReference>
<dbReference type="InterPro" id="IPR000524">
    <property type="entry name" value="Tscrpt_reg_HTH_GntR"/>
</dbReference>
<evidence type="ECO:0000313" key="7">
    <source>
        <dbReference type="Proteomes" id="UP000621500"/>
    </source>
</evidence>
<evidence type="ECO:0000256" key="4">
    <source>
        <dbReference type="SAM" id="MobiDB-lite"/>
    </source>
</evidence>
<dbReference type="RefSeq" id="WP_203862920.1">
    <property type="nucleotide sequence ID" value="NZ_BAAAZQ010000015.1"/>
</dbReference>
<dbReference type="InterPro" id="IPR050679">
    <property type="entry name" value="Bact_HTH_transcr_reg"/>
</dbReference>
<keyword evidence="2" id="KW-0238">DNA-binding</keyword>
<dbReference type="InterPro" id="IPR028978">
    <property type="entry name" value="Chorismate_lyase_/UTRA_dom_sf"/>
</dbReference>
<organism evidence="6 7">
    <name type="scientific">Plantactinospora mayteni</name>
    <dbReference type="NCBI Taxonomy" id="566021"/>
    <lineage>
        <taxon>Bacteria</taxon>
        <taxon>Bacillati</taxon>
        <taxon>Actinomycetota</taxon>
        <taxon>Actinomycetes</taxon>
        <taxon>Micromonosporales</taxon>
        <taxon>Micromonosporaceae</taxon>
        <taxon>Plantactinospora</taxon>
    </lineage>
</organism>
<protein>
    <submittedName>
        <fullName evidence="6">GntR family transcriptional regulator</fullName>
    </submittedName>
</protein>
<dbReference type="PANTHER" id="PTHR44846:SF17">
    <property type="entry name" value="GNTR-FAMILY TRANSCRIPTIONAL REGULATOR"/>
    <property type="match status" value="1"/>
</dbReference>
<name>A0ABQ4F461_9ACTN</name>
<dbReference type="SMART" id="SM00866">
    <property type="entry name" value="UTRA"/>
    <property type="match status" value="1"/>
</dbReference>
<keyword evidence="3" id="KW-0804">Transcription</keyword>
<gene>
    <name evidence="6" type="primary">phnF</name>
    <name evidence="6" type="ORF">Pma05_82590</name>
</gene>
<evidence type="ECO:0000256" key="1">
    <source>
        <dbReference type="ARBA" id="ARBA00023015"/>
    </source>
</evidence>
<dbReference type="PROSITE" id="PS50949">
    <property type="entry name" value="HTH_GNTR"/>
    <property type="match status" value="1"/>
</dbReference>
<dbReference type="InterPro" id="IPR011663">
    <property type="entry name" value="UTRA"/>
</dbReference>
<feature type="region of interest" description="Disordered" evidence="4">
    <location>
        <begin position="69"/>
        <end position="89"/>
    </location>
</feature>
<dbReference type="Proteomes" id="UP000621500">
    <property type="component" value="Unassembled WGS sequence"/>
</dbReference>
<feature type="domain" description="HTH gntR-type" evidence="5">
    <location>
        <begin position="9"/>
        <end position="79"/>
    </location>
</feature>
<dbReference type="Pfam" id="PF07702">
    <property type="entry name" value="UTRA"/>
    <property type="match status" value="1"/>
</dbReference>
<sequence length="248" mass="27092">MSPQVQRPLPPYQQITQHFRDLIRSGELRDGDRLPSARQLVEQWGVAHATAAKVLATLRAEGLVKTTSGGAGGTVVNVQDVGRSPRDRALSARRRGRIYPPGEHARIVSAELVDAPEHVAAALGVESGSPVIRRHRVTYREEIPVSASTSWYPGALAEVAPGLLSTDRLKQGTPGYIEQQTGRVARHGRDQFTAALADAAVAADLGVGEGSPVLFGRNWFRDGDDEVLEYGEYVCTPERWQTYEYELD</sequence>
<dbReference type="CDD" id="cd07377">
    <property type="entry name" value="WHTH_GntR"/>
    <property type="match status" value="1"/>
</dbReference>
<dbReference type="SUPFAM" id="SSF46785">
    <property type="entry name" value="Winged helix' DNA-binding domain"/>
    <property type="match status" value="1"/>
</dbReference>
<dbReference type="EMBL" id="BONX01000081">
    <property type="protein sequence ID" value="GIH01687.1"/>
    <property type="molecule type" value="Genomic_DNA"/>
</dbReference>
<dbReference type="InterPro" id="IPR036388">
    <property type="entry name" value="WH-like_DNA-bd_sf"/>
</dbReference>
<dbReference type="Gene3D" id="1.10.10.10">
    <property type="entry name" value="Winged helix-like DNA-binding domain superfamily/Winged helix DNA-binding domain"/>
    <property type="match status" value="1"/>
</dbReference>
<proteinExistence type="predicted"/>
<keyword evidence="1" id="KW-0805">Transcription regulation</keyword>
<dbReference type="SMART" id="SM00345">
    <property type="entry name" value="HTH_GNTR"/>
    <property type="match status" value="1"/>
</dbReference>
<evidence type="ECO:0000256" key="3">
    <source>
        <dbReference type="ARBA" id="ARBA00023163"/>
    </source>
</evidence>
<dbReference type="SUPFAM" id="SSF64288">
    <property type="entry name" value="Chorismate lyase-like"/>
    <property type="match status" value="1"/>
</dbReference>
<dbReference type="InterPro" id="IPR036390">
    <property type="entry name" value="WH_DNA-bd_sf"/>
</dbReference>
<keyword evidence="7" id="KW-1185">Reference proteome</keyword>
<dbReference type="PANTHER" id="PTHR44846">
    <property type="entry name" value="MANNOSYL-D-GLYCERATE TRANSPORT/METABOLISM SYSTEM REPRESSOR MNGR-RELATED"/>
    <property type="match status" value="1"/>
</dbReference>
<evidence type="ECO:0000259" key="5">
    <source>
        <dbReference type="PROSITE" id="PS50949"/>
    </source>
</evidence>
<evidence type="ECO:0000256" key="2">
    <source>
        <dbReference type="ARBA" id="ARBA00023125"/>
    </source>
</evidence>
<reference evidence="6 7" key="1">
    <citation type="submission" date="2021-01" db="EMBL/GenBank/DDBJ databases">
        <title>Whole genome shotgun sequence of Plantactinospora mayteni NBRC 109088.</title>
        <authorList>
            <person name="Komaki H."/>
            <person name="Tamura T."/>
        </authorList>
    </citation>
    <scope>NUCLEOTIDE SEQUENCE [LARGE SCALE GENOMIC DNA]</scope>
    <source>
        <strain evidence="6 7">NBRC 109088</strain>
    </source>
</reference>
<evidence type="ECO:0000313" key="6">
    <source>
        <dbReference type="EMBL" id="GIH01687.1"/>
    </source>
</evidence>